<gene>
    <name evidence="2" type="ORF">DY000_02062357</name>
</gene>
<proteinExistence type="predicted"/>
<evidence type="ECO:0000256" key="1">
    <source>
        <dbReference type="SAM" id="MobiDB-lite"/>
    </source>
</evidence>
<protein>
    <recommendedName>
        <fullName evidence="4">Secreted protein</fullName>
    </recommendedName>
</protein>
<organism evidence="2 3">
    <name type="scientific">Brassica cretica</name>
    <name type="common">Mustard</name>
    <dbReference type="NCBI Taxonomy" id="69181"/>
    <lineage>
        <taxon>Eukaryota</taxon>
        <taxon>Viridiplantae</taxon>
        <taxon>Streptophyta</taxon>
        <taxon>Embryophyta</taxon>
        <taxon>Tracheophyta</taxon>
        <taxon>Spermatophyta</taxon>
        <taxon>Magnoliopsida</taxon>
        <taxon>eudicotyledons</taxon>
        <taxon>Gunneridae</taxon>
        <taxon>Pentapetalae</taxon>
        <taxon>rosids</taxon>
        <taxon>malvids</taxon>
        <taxon>Brassicales</taxon>
        <taxon>Brassicaceae</taxon>
        <taxon>Brassiceae</taxon>
        <taxon>Brassica</taxon>
    </lineage>
</organism>
<dbReference type="Proteomes" id="UP000266723">
    <property type="component" value="Unassembled WGS sequence"/>
</dbReference>
<evidence type="ECO:0008006" key="4">
    <source>
        <dbReference type="Google" id="ProtNLM"/>
    </source>
</evidence>
<comment type="caution">
    <text evidence="2">The sequence shown here is derived from an EMBL/GenBank/DDBJ whole genome shotgun (WGS) entry which is preliminary data.</text>
</comment>
<evidence type="ECO:0000313" key="3">
    <source>
        <dbReference type="Proteomes" id="UP000266723"/>
    </source>
</evidence>
<reference evidence="2 3" key="1">
    <citation type="journal article" date="2020" name="BMC Genomics">
        <title>Intraspecific diversification of the crop wild relative Brassica cretica Lam. using demographic model selection.</title>
        <authorList>
            <person name="Kioukis A."/>
            <person name="Michalopoulou V.A."/>
            <person name="Briers L."/>
            <person name="Pirintsos S."/>
            <person name="Studholme D.J."/>
            <person name="Pavlidis P."/>
            <person name="Sarris P.F."/>
        </authorList>
    </citation>
    <scope>NUCLEOTIDE SEQUENCE [LARGE SCALE GENOMIC DNA]</scope>
    <source>
        <strain evidence="3">cv. PFS-1207/04</strain>
    </source>
</reference>
<accession>A0ABQ7AVT5</accession>
<sequence>MLVIRTALIVGTGLLNIATQLTTQFSRYYSFSLFVLRSGHARHQDCPDSWNSPGNRSKVVKSWKSRT</sequence>
<feature type="region of interest" description="Disordered" evidence="1">
    <location>
        <begin position="42"/>
        <end position="67"/>
    </location>
</feature>
<evidence type="ECO:0000313" key="2">
    <source>
        <dbReference type="EMBL" id="KAF3518211.1"/>
    </source>
</evidence>
<name>A0ABQ7AVT5_BRACR</name>
<keyword evidence="3" id="KW-1185">Reference proteome</keyword>
<dbReference type="EMBL" id="QGKV02001556">
    <property type="protein sequence ID" value="KAF3518211.1"/>
    <property type="molecule type" value="Genomic_DNA"/>
</dbReference>
<feature type="compositionally biased region" description="Basic residues" evidence="1">
    <location>
        <begin position="58"/>
        <end position="67"/>
    </location>
</feature>